<dbReference type="STRING" id="411461.DORFOR_00012"/>
<dbReference type="AlphaFoldDB" id="B0G1B1"/>
<evidence type="ECO:0000313" key="3">
    <source>
        <dbReference type="Proteomes" id="UP000005359"/>
    </source>
</evidence>
<name>B0G1B1_9FIRM</name>
<organism evidence="2 3">
    <name type="scientific">Dorea formicigenerans ATCC 27755</name>
    <dbReference type="NCBI Taxonomy" id="411461"/>
    <lineage>
        <taxon>Bacteria</taxon>
        <taxon>Bacillati</taxon>
        <taxon>Bacillota</taxon>
        <taxon>Clostridia</taxon>
        <taxon>Lachnospirales</taxon>
        <taxon>Lachnospiraceae</taxon>
        <taxon>Dorea</taxon>
    </lineage>
</organism>
<comment type="caution">
    <text evidence="2">The sequence shown here is derived from an EMBL/GenBank/DDBJ whole genome shotgun (WGS) entry which is preliminary data.</text>
</comment>
<dbReference type="InterPro" id="IPR036388">
    <property type="entry name" value="WH-like_DNA-bd_sf"/>
</dbReference>
<evidence type="ECO:0000313" key="2">
    <source>
        <dbReference type="EMBL" id="EDR48577.1"/>
    </source>
</evidence>
<dbReference type="EMBL" id="AAXA02000002">
    <property type="protein sequence ID" value="EDR48577.1"/>
    <property type="molecule type" value="Genomic_DNA"/>
</dbReference>
<dbReference type="Proteomes" id="UP000005359">
    <property type="component" value="Unassembled WGS sequence"/>
</dbReference>
<reference evidence="2 3" key="1">
    <citation type="submission" date="2007-10" db="EMBL/GenBank/DDBJ databases">
        <title>Draft genome sequence of Dorea formicigenerans(ATCC 27755).</title>
        <authorList>
            <person name="Sudarsanam P."/>
            <person name="Ley R."/>
            <person name="Guruge J."/>
            <person name="Turnbaugh P.J."/>
            <person name="Mahowald M."/>
            <person name="Liep D."/>
            <person name="Gordon J."/>
        </authorList>
    </citation>
    <scope>NUCLEOTIDE SEQUENCE [LARGE SCALE GENOMIC DNA]</scope>
    <source>
        <strain evidence="2 3">ATCC 27755</strain>
    </source>
</reference>
<dbReference type="Gene3D" id="1.10.10.10">
    <property type="entry name" value="Winged helix-like DNA-binding domain superfamily/Winged helix DNA-binding domain"/>
    <property type="match status" value="1"/>
</dbReference>
<feature type="region of interest" description="Disordered" evidence="1">
    <location>
        <begin position="62"/>
        <end position="106"/>
    </location>
</feature>
<proteinExistence type="predicted"/>
<reference evidence="2 3" key="2">
    <citation type="submission" date="2007-10" db="EMBL/GenBank/DDBJ databases">
        <authorList>
            <person name="Fulton L."/>
            <person name="Clifton S."/>
            <person name="Fulton B."/>
            <person name="Xu J."/>
            <person name="Minx P."/>
            <person name="Pepin K.H."/>
            <person name="Johnson M."/>
            <person name="Thiruvilangam P."/>
            <person name="Bhonagiri V."/>
            <person name="Nash W.E."/>
            <person name="Wang C."/>
            <person name="Mardis E.R."/>
            <person name="Wilson R.K."/>
        </authorList>
    </citation>
    <scope>NUCLEOTIDE SEQUENCE [LARGE SCALE GENOMIC DNA]</scope>
    <source>
        <strain evidence="2 3">ATCC 27755</strain>
    </source>
</reference>
<dbReference type="PaxDb" id="411461-DORFOR_00012"/>
<protein>
    <submittedName>
        <fullName evidence="2">Uncharacterized protein</fullName>
    </submittedName>
</protein>
<accession>B0G1B1</accession>
<dbReference type="GeneID" id="92864718"/>
<feature type="compositionally biased region" description="Basic and acidic residues" evidence="1">
    <location>
        <begin position="85"/>
        <end position="94"/>
    </location>
</feature>
<feature type="compositionally biased region" description="Acidic residues" evidence="1">
    <location>
        <begin position="66"/>
        <end position="81"/>
    </location>
</feature>
<gene>
    <name evidence="2" type="ORF">DORFOR_00012</name>
</gene>
<dbReference type="RefSeq" id="WP_005330116.1">
    <property type="nucleotide sequence ID" value="NZ_AAXA02000002.1"/>
</dbReference>
<sequence length="207" mass="23286">MLTEMSLKEALKYFMKGRKVLVLNEYDDKSISAERIEDCLPKEAKYLVDVPAVPNPEFEQAVQDMVEPDQNENDTEGDEQLPPDQPEKKLEKETVAAPGKMSREEKSKIIRPLIKKGLKNKEIAERTGIPIGTVNSLSGAIRKELKNPVQAEIIKSGNNSDRHKCRTCQYRHSDAGGCDYCIHTGKERVCDVEVCDKAVVGERLTKK</sequence>
<evidence type="ECO:0000256" key="1">
    <source>
        <dbReference type="SAM" id="MobiDB-lite"/>
    </source>
</evidence>
<dbReference type="eggNOG" id="ENOG5033N4Y">
    <property type="taxonomic scope" value="Bacteria"/>
</dbReference>